<proteinExistence type="predicted"/>
<dbReference type="EMBL" id="JANUAU010000020">
    <property type="protein sequence ID" value="MCS3679372.1"/>
    <property type="molecule type" value="Genomic_DNA"/>
</dbReference>
<evidence type="ECO:0000313" key="1">
    <source>
        <dbReference type="EMBL" id="MCS3679372.1"/>
    </source>
</evidence>
<dbReference type="Proteomes" id="UP001155027">
    <property type="component" value="Unassembled WGS sequence"/>
</dbReference>
<name>A0A9X2PYP3_9BACT</name>
<gene>
    <name evidence="1" type="ORF">GGP71_003323</name>
</gene>
<sequence length="45" mass="4974">MPSLTDSLRKILMASRHTEISVAAEELADETRKIFAGKEAAHSNF</sequence>
<dbReference type="RefSeq" id="WP_259220410.1">
    <property type="nucleotide sequence ID" value="NZ_JANUAV010000021.1"/>
</dbReference>
<dbReference type="AlphaFoldDB" id="A0A9X2PYP3"/>
<evidence type="ECO:0000313" key="2">
    <source>
        <dbReference type="Proteomes" id="UP001155027"/>
    </source>
</evidence>
<accession>A0A9X2PYP3</accession>
<reference evidence="1" key="1">
    <citation type="submission" date="2022-08" db="EMBL/GenBank/DDBJ databases">
        <title>Genomic Encyclopedia of Type Strains, Phase V (KMG-V): Genome sequencing to study the core and pangenomes of soil and plant-associated prokaryotes.</title>
        <authorList>
            <person name="Whitman W."/>
        </authorList>
    </citation>
    <scope>NUCLEOTIDE SEQUENCE</scope>
    <source>
        <strain evidence="1">0</strain>
    </source>
</reference>
<organism evidence="1 2">
    <name type="scientific">Salinibacter ruber</name>
    <dbReference type="NCBI Taxonomy" id="146919"/>
    <lineage>
        <taxon>Bacteria</taxon>
        <taxon>Pseudomonadati</taxon>
        <taxon>Rhodothermota</taxon>
        <taxon>Rhodothermia</taxon>
        <taxon>Rhodothermales</taxon>
        <taxon>Salinibacteraceae</taxon>
        <taxon>Salinibacter</taxon>
    </lineage>
</organism>
<protein>
    <submittedName>
        <fullName evidence="1">Uncharacterized protein</fullName>
    </submittedName>
</protein>
<comment type="caution">
    <text evidence="1">The sequence shown here is derived from an EMBL/GenBank/DDBJ whole genome shotgun (WGS) entry which is preliminary data.</text>
</comment>